<sequence length="59" mass="6910">MNPYETFQTIKRALDHAEETLNAESSDVQQTMMEARLFNLKAVLRHEGIDEMPWLSDRT</sequence>
<protein>
    <submittedName>
        <fullName evidence="1">Uncharacterized protein</fullName>
    </submittedName>
</protein>
<name>A0A4R6UEG0_9BACI</name>
<reference evidence="1 2" key="1">
    <citation type="submission" date="2019-03" db="EMBL/GenBank/DDBJ databases">
        <title>Genomic Encyclopedia of Type Strains, Phase IV (KMG-IV): sequencing the most valuable type-strain genomes for metagenomic binning, comparative biology and taxonomic classification.</title>
        <authorList>
            <person name="Goeker M."/>
        </authorList>
    </citation>
    <scope>NUCLEOTIDE SEQUENCE [LARGE SCALE GENOMIC DNA]</scope>
    <source>
        <strain evidence="1 2">DSM 28697</strain>
    </source>
</reference>
<evidence type="ECO:0000313" key="1">
    <source>
        <dbReference type="EMBL" id="TDQ41474.1"/>
    </source>
</evidence>
<gene>
    <name evidence="1" type="ORF">EV213_10351</name>
</gene>
<proteinExistence type="predicted"/>
<dbReference type="RefSeq" id="WP_133579352.1">
    <property type="nucleotide sequence ID" value="NZ_SNYJ01000003.1"/>
</dbReference>
<dbReference type="AlphaFoldDB" id="A0A4R6UEG0"/>
<comment type="caution">
    <text evidence="1">The sequence shown here is derived from an EMBL/GenBank/DDBJ whole genome shotgun (WGS) entry which is preliminary data.</text>
</comment>
<evidence type="ECO:0000313" key="2">
    <source>
        <dbReference type="Proteomes" id="UP000295632"/>
    </source>
</evidence>
<keyword evidence="2" id="KW-1185">Reference proteome</keyword>
<dbReference type="EMBL" id="SNYJ01000003">
    <property type="protein sequence ID" value="TDQ41474.1"/>
    <property type="molecule type" value="Genomic_DNA"/>
</dbReference>
<dbReference type="Proteomes" id="UP000295632">
    <property type="component" value="Unassembled WGS sequence"/>
</dbReference>
<accession>A0A4R6UEG0</accession>
<organism evidence="1 2">
    <name type="scientific">Aureibacillus halotolerans</name>
    <dbReference type="NCBI Taxonomy" id="1508390"/>
    <lineage>
        <taxon>Bacteria</taxon>
        <taxon>Bacillati</taxon>
        <taxon>Bacillota</taxon>
        <taxon>Bacilli</taxon>
        <taxon>Bacillales</taxon>
        <taxon>Bacillaceae</taxon>
        <taxon>Aureibacillus</taxon>
    </lineage>
</organism>